<dbReference type="RefSeq" id="XP_046049477.1">
    <property type="nucleotide sequence ID" value="XM_046195654.1"/>
</dbReference>
<dbReference type="InterPro" id="IPR038492">
    <property type="entry name" value="GBBH-like_N_sf"/>
</dbReference>
<feature type="region of interest" description="Disordered" evidence="9">
    <location>
        <begin position="1"/>
        <end position="31"/>
    </location>
</feature>
<dbReference type="InterPro" id="IPR006676">
    <property type="entry name" value="tRNA_splic"/>
</dbReference>
<evidence type="ECO:0000256" key="7">
    <source>
        <dbReference type="ARBA" id="ARBA00023004"/>
    </source>
</evidence>
<evidence type="ECO:0000256" key="1">
    <source>
        <dbReference type="ARBA" id="ARBA00001954"/>
    </source>
</evidence>
<feature type="domain" description="tRNA intron endonuclease catalytic" evidence="10">
    <location>
        <begin position="477"/>
        <end position="566"/>
    </location>
</feature>
<keyword evidence="7" id="KW-0408">Iron</keyword>
<organism evidence="13 14">
    <name type="scientific">Fusarium redolens</name>
    <dbReference type="NCBI Taxonomy" id="48865"/>
    <lineage>
        <taxon>Eukaryota</taxon>
        <taxon>Fungi</taxon>
        <taxon>Dikarya</taxon>
        <taxon>Ascomycota</taxon>
        <taxon>Pezizomycotina</taxon>
        <taxon>Sordariomycetes</taxon>
        <taxon>Hypocreomycetidae</taxon>
        <taxon>Hypocreales</taxon>
        <taxon>Nectriaceae</taxon>
        <taxon>Fusarium</taxon>
        <taxon>Fusarium redolens species complex</taxon>
    </lineage>
</organism>
<feature type="domain" description="Gamma-butyrobetaine hydroxylase-like N-terminal" evidence="12">
    <location>
        <begin position="665"/>
        <end position="740"/>
    </location>
</feature>
<dbReference type="GO" id="GO:0046872">
    <property type="term" value="F:metal ion binding"/>
    <property type="evidence" value="ECO:0007669"/>
    <property type="project" value="UniProtKB-KW"/>
</dbReference>
<dbReference type="InterPro" id="IPR010376">
    <property type="entry name" value="GBBH-like_N"/>
</dbReference>
<name>A0A9P9H2W7_FUSRE</name>
<feature type="domain" description="TauD/TfdA-like" evidence="11">
    <location>
        <begin position="785"/>
        <end position="1026"/>
    </location>
</feature>
<comment type="cofactor">
    <cofactor evidence="1">
        <name>Fe(2+)</name>
        <dbReference type="ChEBI" id="CHEBI:29033"/>
    </cofactor>
</comment>
<dbReference type="EC" id="4.6.1.16" evidence="4"/>
<keyword evidence="5" id="KW-0479">Metal-binding</keyword>
<dbReference type="OrthoDB" id="406634at2759"/>
<comment type="caution">
    <text evidence="13">The sequence shown here is derived from an EMBL/GenBank/DDBJ whole genome shotgun (WGS) entry which is preliminary data.</text>
</comment>
<protein>
    <recommendedName>
        <fullName evidence="4">tRNA-intron lyase</fullName>
        <ecNumber evidence="4">4.6.1.16</ecNumber>
    </recommendedName>
</protein>
<dbReference type="EMBL" id="JAGMUX010000008">
    <property type="protein sequence ID" value="KAH7250158.1"/>
    <property type="molecule type" value="Genomic_DNA"/>
</dbReference>
<dbReference type="CDD" id="cd22363">
    <property type="entry name" value="tRNA-intron_lyase_C"/>
    <property type="match status" value="1"/>
</dbReference>
<dbReference type="GeneID" id="70225608"/>
<evidence type="ECO:0000256" key="3">
    <source>
        <dbReference type="ARBA" id="ARBA00008654"/>
    </source>
</evidence>
<accession>A0A9P9H2W7</accession>
<dbReference type="PANTHER" id="PTHR21227:SF0">
    <property type="entry name" value="TRNA-SPLICING ENDONUCLEASE SUBUNIT SEN2"/>
    <property type="match status" value="1"/>
</dbReference>
<feature type="compositionally biased region" description="Polar residues" evidence="9">
    <location>
        <begin position="1"/>
        <end position="19"/>
    </location>
</feature>
<dbReference type="InterPro" id="IPR036167">
    <property type="entry name" value="tRNA_intron_Endo_cat-like_sf"/>
</dbReference>
<evidence type="ECO:0000259" key="10">
    <source>
        <dbReference type="Pfam" id="PF01974"/>
    </source>
</evidence>
<dbReference type="SUPFAM" id="SSF53032">
    <property type="entry name" value="tRNA-intron endonuclease catalytic domain-like"/>
    <property type="match status" value="1"/>
</dbReference>
<evidence type="ECO:0000256" key="8">
    <source>
        <dbReference type="ARBA" id="ARBA00034031"/>
    </source>
</evidence>
<dbReference type="Gene3D" id="3.40.1350.10">
    <property type="match status" value="1"/>
</dbReference>
<evidence type="ECO:0000256" key="6">
    <source>
        <dbReference type="ARBA" id="ARBA00023002"/>
    </source>
</evidence>
<feature type="region of interest" description="Disordered" evidence="9">
    <location>
        <begin position="331"/>
        <end position="383"/>
    </location>
</feature>
<proteinExistence type="inferred from homology"/>
<sequence length="1101" mass="122442">MAEIQSSNTVSVGTPPTTDSADKRQSQQRGPPLHQIYALPAPIRTFPLPAFYPNNPISFFHVAYAWLGQLWSPPKAEPLVVHNGVWSAATSSVHITDDVSTRALWEQGFYGKGSLSRSEPAWLKREQVRQGLADAHVSEIMTVQRREERMRAKWERARLEQEAIRETRRKEAEEAKAREIKAREAKVFEVKERELRARESKDIAAPRSIKPISLSAALPTYESPVSPAALLALPNSLVDIVKPTPIKPANLPVSTPTHVSPVCPATILAMPNSAAAIVEESATEKAEEIDGLGISGVHPTAMGLSVDTFLDGHVMEPVANGVLHHAANGTSVVASSSDEEDNTKPKKRRKSVRFSPTVESTTFHFGDPPSPKRSTSNGTANGLADIRTASPVALNGHKEENSLERASKPALKNMEHLQLTPEEAFFLSFGLGALTVTDPSSGAQLSSLDLLRLFRQHSYFPPRVEPADASLQPDDNFLVHYAVYHYFRSLGWVPRAGIKFGVDWLLYAKGPVFDHAEFGLIVVPSFSDALWKEAGKQDPQKTWQWLHGTVRVLSHVTKSLVLVYVDVPPPSKFEKALEQGVAEALKLYKVREVMVKRWLTAYSCRALPRGLSSTRASAQRISLKSTNSQCLTHRRTLTTKNFGIPPLFEPTTTLSAKESNLTISSGDRFIQIQDEKHGGWTRLDATILRDSCTCTTCVDPASGQKSFATTAIPSDIAIDSIRTTSTGVGISFKNDMYKDHEMILPWSSVDKALGHAPVERMPYPRQDAVYPKTGRTFWDKATIQQRVRKIDYHEFMKGDDAFWHTLLDLSNLGLVFLKNVPHDENSIVNITTRIANIKETFYGRTFDVRAKPDAENVAYTSGYLGLHQDLLYLESPPAIQLLHCMENSCNGGESLFSDGLFAGKLLWLQNSPTVKSLARVKIPYHYEKHGYFYRQQRSLFDVGPDGNLAAVYWSPPFQNQFQVAAIDARAWLEPAQLFDGLINDPGAMFEMKMKPGECVLFDNMRVMHGRNQFDVGGGSRWLRGAYIAREDLVSRVLHVPEALASEYRGGKEWSRELEDEELKASKWFDKVGGQVESVVDGLKRKGAAELGERDYEVLNLG</sequence>
<keyword evidence="6" id="KW-0560">Oxidoreductase</keyword>
<evidence type="ECO:0000259" key="12">
    <source>
        <dbReference type="Pfam" id="PF06155"/>
    </source>
</evidence>
<dbReference type="InterPro" id="IPR011856">
    <property type="entry name" value="tRNA_endonuc-like_dom_sf"/>
</dbReference>
<dbReference type="SUPFAM" id="SSF51197">
    <property type="entry name" value="Clavaminate synthase-like"/>
    <property type="match status" value="1"/>
</dbReference>
<comment type="similarity">
    <text evidence="2">Belongs to the tRNA-intron endonuclease family.</text>
</comment>
<evidence type="ECO:0000256" key="9">
    <source>
        <dbReference type="SAM" id="MobiDB-lite"/>
    </source>
</evidence>
<dbReference type="GO" id="GO:0005737">
    <property type="term" value="C:cytoplasm"/>
    <property type="evidence" value="ECO:0007669"/>
    <property type="project" value="TreeGrafter"/>
</dbReference>
<evidence type="ECO:0000313" key="13">
    <source>
        <dbReference type="EMBL" id="KAH7250158.1"/>
    </source>
</evidence>
<dbReference type="Pfam" id="PF01974">
    <property type="entry name" value="tRNA_int_endo"/>
    <property type="match status" value="1"/>
</dbReference>
<gene>
    <name evidence="13" type="ORF">BKA55DRAFT_594304</name>
</gene>
<comment type="similarity">
    <text evidence="3">Belongs to the gamma-BBH/TMLD family.</text>
</comment>
<dbReference type="CDD" id="cd00250">
    <property type="entry name" value="CAS_like"/>
    <property type="match status" value="1"/>
</dbReference>
<evidence type="ECO:0000256" key="5">
    <source>
        <dbReference type="ARBA" id="ARBA00022723"/>
    </source>
</evidence>
<dbReference type="GO" id="GO:0000213">
    <property type="term" value="F:tRNA-intron lyase activity"/>
    <property type="evidence" value="ECO:0007669"/>
    <property type="project" value="UniProtKB-EC"/>
</dbReference>
<dbReference type="GO" id="GO:0003676">
    <property type="term" value="F:nucleic acid binding"/>
    <property type="evidence" value="ECO:0007669"/>
    <property type="project" value="InterPro"/>
</dbReference>
<dbReference type="AlphaFoldDB" id="A0A9P9H2W7"/>
<dbReference type="Pfam" id="PF06155">
    <property type="entry name" value="GBBH-like_N"/>
    <property type="match status" value="1"/>
</dbReference>
<dbReference type="Pfam" id="PF02668">
    <property type="entry name" value="TauD"/>
    <property type="match status" value="1"/>
</dbReference>
<dbReference type="GO" id="GO:0000214">
    <property type="term" value="C:tRNA-intron endonuclease complex"/>
    <property type="evidence" value="ECO:0007669"/>
    <property type="project" value="TreeGrafter"/>
</dbReference>
<dbReference type="Gene3D" id="3.30.2020.30">
    <property type="match status" value="1"/>
</dbReference>
<dbReference type="PANTHER" id="PTHR21227">
    <property type="entry name" value="TRNA-SPLICING ENDONUCLEASE SUBUNIT SEN2"/>
    <property type="match status" value="1"/>
</dbReference>
<comment type="catalytic activity">
    <reaction evidence="8">
        <text>pretRNA = a 3'-half-tRNA molecule with a 5'-OH end + a 5'-half-tRNA molecule with a 2',3'-cyclic phosphate end + an intron with a 2',3'-cyclic phosphate and a 5'-hydroxyl terminus.</text>
        <dbReference type="EC" id="4.6.1.16"/>
    </reaction>
</comment>
<dbReference type="GO" id="GO:0000379">
    <property type="term" value="P:tRNA-type intron splice site recognition and cleavage"/>
    <property type="evidence" value="ECO:0007669"/>
    <property type="project" value="TreeGrafter"/>
</dbReference>
<dbReference type="InterPro" id="IPR003819">
    <property type="entry name" value="TauD/TfdA-like"/>
</dbReference>
<evidence type="ECO:0000259" key="11">
    <source>
        <dbReference type="Pfam" id="PF02668"/>
    </source>
</evidence>
<evidence type="ECO:0000256" key="2">
    <source>
        <dbReference type="ARBA" id="ARBA00008078"/>
    </source>
</evidence>
<dbReference type="GO" id="GO:0016706">
    <property type="term" value="F:2-oxoglutarate-dependent dioxygenase activity"/>
    <property type="evidence" value="ECO:0007669"/>
    <property type="project" value="UniProtKB-ARBA"/>
</dbReference>
<evidence type="ECO:0000313" key="14">
    <source>
        <dbReference type="Proteomes" id="UP000720189"/>
    </source>
</evidence>
<dbReference type="Proteomes" id="UP000720189">
    <property type="component" value="Unassembled WGS sequence"/>
</dbReference>
<keyword evidence="14" id="KW-1185">Reference proteome</keyword>
<evidence type="ECO:0000256" key="4">
    <source>
        <dbReference type="ARBA" id="ARBA00012573"/>
    </source>
</evidence>
<dbReference type="InterPro" id="IPR042098">
    <property type="entry name" value="TauD-like_sf"/>
</dbReference>
<dbReference type="InterPro" id="IPR006677">
    <property type="entry name" value="tRNA_intron_Endonuc_cat-like"/>
</dbReference>
<reference evidence="13" key="1">
    <citation type="journal article" date="2021" name="Nat. Commun.">
        <title>Genetic determinants of endophytism in the Arabidopsis root mycobiome.</title>
        <authorList>
            <person name="Mesny F."/>
            <person name="Miyauchi S."/>
            <person name="Thiergart T."/>
            <person name="Pickel B."/>
            <person name="Atanasova L."/>
            <person name="Karlsson M."/>
            <person name="Huettel B."/>
            <person name="Barry K.W."/>
            <person name="Haridas S."/>
            <person name="Chen C."/>
            <person name="Bauer D."/>
            <person name="Andreopoulos W."/>
            <person name="Pangilinan J."/>
            <person name="LaButti K."/>
            <person name="Riley R."/>
            <person name="Lipzen A."/>
            <person name="Clum A."/>
            <person name="Drula E."/>
            <person name="Henrissat B."/>
            <person name="Kohler A."/>
            <person name="Grigoriev I.V."/>
            <person name="Martin F.M."/>
            <person name="Hacquard S."/>
        </authorList>
    </citation>
    <scope>NUCLEOTIDE SEQUENCE</scope>
    <source>
        <strain evidence="13">MPI-CAGE-AT-0023</strain>
    </source>
</reference>
<dbReference type="Gene3D" id="3.60.130.10">
    <property type="entry name" value="Clavaminate synthase-like"/>
    <property type="match status" value="1"/>
</dbReference>